<evidence type="ECO:0000256" key="9">
    <source>
        <dbReference type="ARBA" id="ARBA00023209"/>
    </source>
</evidence>
<protein>
    <recommendedName>
        <fullName evidence="11">CDP-diacylglycerol--glycerol-3-phosphate 3-phosphatidyltransferase</fullName>
        <ecNumber evidence="11">2.7.8.5</ecNumber>
    </recommendedName>
</protein>
<dbReference type="InterPro" id="IPR050324">
    <property type="entry name" value="CDP-alcohol_PTase-I"/>
</dbReference>
<evidence type="ECO:0000256" key="7">
    <source>
        <dbReference type="ARBA" id="ARBA00023098"/>
    </source>
</evidence>
<keyword evidence="3" id="KW-0444">Lipid biosynthesis</keyword>
<evidence type="ECO:0000256" key="13">
    <source>
        <dbReference type="SAM" id="Phobius"/>
    </source>
</evidence>
<evidence type="ECO:0000256" key="6">
    <source>
        <dbReference type="ARBA" id="ARBA00022989"/>
    </source>
</evidence>
<dbReference type="UniPathway" id="UPA00085"/>
<evidence type="ECO:0000256" key="11">
    <source>
        <dbReference type="NCBIfam" id="TIGR00560"/>
    </source>
</evidence>
<feature type="transmembrane region" description="Helical" evidence="13">
    <location>
        <begin position="137"/>
        <end position="153"/>
    </location>
</feature>
<dbReference type="Proteomes" id="UP000315389">
    <property type="component" value="Unassembled WGS sequence"/>
</dbReference>
<evidence type="ECO:0000313" key="14">
    <source>
        <dbReference type="EMBL" id="TQL64650.1"/>
    </source>
</evidence>
<evidence type="ECO:0000256" key="2">
    <source>
        <dbReference type="ARBA" id="ARBA00010441"/>
    </source>
</evidence>
<feature type="transmembrane region" description="Helical" evidence="13">
    <location>
        <begin position="12"/>
        <end position="34"/>
    </location>
</feature>
<keyword evidence="10" id="KW-1208">Phospholipid metabolism</keyword>
<dbReference type="NCBIfam" id="TIGR00560">
    <property type="entry name" value="pgsA"/>
    <property type="match status" value="1"/>
</dbReference>
<dbReference type="InterPro" id="IPR048254">
    <property type="entry name" value="CDP_ALCOHOL_P_TRANSF_CS"/>
</dbReference>
<keyword evidence="4 12" id="KW-0808">Transferase</keyword>
<proteinExistence type="inferred from homology"/>
<dbReference type="Gene3D" id="1.20.120.1760">
    <property type="match status" value="1"/>
</dbReference>
<name>A0A542ZWT1_RARFA</name>
<dbReference type="PROSITE" id="PS00379">
    <property type="entry name" value="CDP_ALCOHOL_P_TRANSF"/>
    <property type="match status" value="1"/>
</dbReference>
<dbReference type="PIRSF" id="PIRSF000847">
    <property type="entry name" value="Phos_ph_gly_syn"/>
    <property type="match status" value="1"/>
</dbReference>
<reference evidence="14 15" key="1">
    <citation type="submission" date="2019-06" db="EMBL/GenBank/DDBJ databases">
        <title>Sequencing the genomes of 1000 actinobacteria strains.</title>
        <authorList>
            <person name="Klenk H.-P."/>
        </authorList>
    </citation>
    <scope>NUCLEOTIDE SEQUENCE [LARGE SCALE GENOMIC DNA]</scope>
    <source>
        <strain evidence="14 15">DSM 4813</strain>
    </source>
</reference>
<dbReference type="EMBL" id="VFOS01000001">
    <property type="protein sequence ID" value="TQL64650.1"/>
    <property type="molecule type" value="Genomic_DNA"/>
</dbReference>
<evidence type="ECO:0000256" key="12">
    <source>
        <dbReference type="RuleBase" id="RU003750"/>
    </source>
</evidence>
<comment type="caution">
    <text evidence="14">The sequence shown here is derived from an EMBL/GenBank/DDBJ whole genome shotgun (WGS) entry which is preliminary data.</text>
</comment>
<dbReference type="PANTHER" id="PTHR14269:SF52">
    <property type="entry name" value="PHOSPHATIDYLGLYCEROPHOSPHATE SYNTHASE-RELATED"/>
    <property type="match status" value="1"/>
</dbReference>
<keyword evidence="5 13" id="KW-0812">Transmembrane</keyword>
<evidence type="ECO:0000256" key="4">
    <source>
        <dbReference type="ARBA" id="ARBA00022679"/>
    </source>
</evidence>
<dbReference type="GO" id="GO:0008444">
    <property type="term" value="F:CDP-diacylglycerol-glycerol-3-phosphate 3-phosphatidyltransferase activity"/>
    <property type="evidence" value="ECO:0007669"/>
    <property type="project" value="UniProtKB-UniRule"/>
</dbReference>
<keyword evidence="9" id="KW-0594">Phospholipid biosynthesis</keyword>
<dbReference type="AlphaFoldDB" id="A0A542ZWT1"/>
<organism evidence="14 15">
    <name type="scientific">Rarobacter faecitabidus</name>
    <dbReference type="NCBI Taxonomy" id="13243"/>
    <lineage>
        <taxon>Bacteria</taxon>
        <taxon>Bacillati</taxon>
        <taxon>Actinomycetota</taxon>
        <taxon>Actinomycetes</taxon>
        <taxon>Micrococcales</taxon>
        <taxon>Rarobacteraceae</taxon>
        <taxon>Rarobacter</taxon>
    </lineage>
</organism>
<dbReference type="GO" id="GO:0046474">
    <property type="term" value="P:glycerophospholipid biosynthetic process"/>
    <property type="evidence" value="ECO:0007669"/>
    <property type="project" value="TreeGrafter"/>
</dbReference>
<gene>
    <name evidence="14" type="ORF">FB461_1159</name>
</gene>
<dbReference type="RefSeq" id="WP_142119740.1">
    <property type="nucleotide sequence ID" value="NZ_BAAASV010000001.1"/>
</dbReference>
<dbReference type="EC" id="2.7.8.5" evidence="11"/>
<evidence type="ECO:0000256" key="10">
    <source>
        <dbReference type="ARBA" id="ARBA00023264"/>
    </source>
</evidence>
<keyword evidence="6 13" id="KW-1133">Transmembrane helix</keyword>
<evidence type="ECO:0000256" key="1">
    <source>
        <dbReference type="ARBA" id="ARBA00004141"/>
    </source>
</evidence>
<comment type="similarity">
    <text evidence="2 12">Belongs to the CDP-alcohol phosphatidyltransferase class-I family.</text>
</comment>
<dbReference type="InterPro" id="IPR004570">
    <property type="entry name" value="Phosphatidylglycerol_P_synth"/>
</dbReference>
<feature type="transmembrane region" description="Helical" evidence="13">
    <location>
        <begin position="106"/>
        <end position="125"/>
    </location>
</feature>
<sequence length="196" mass="20946">MNQPRPLLLQWNAANAVTAIRVVLAPVLAVVLAMGGTEPAWRWIAAALFLATALTDRLDGHLARSRNTVTDLGKLLDPIADKLLIGVALVALSALGELWWWVTILILARELGITFLRLLLVRIAIIPASQGGKIKTALQVAGITLALLPLWTLPSAVRWSAHLLLAVAVVVTVATGVQYVVDALRLAAANRREGGE</sequence>
<evidence type="ECO:0000256" key="3">
    <source>
        <dbReference type="ARBA" id="ARBA00022516"/>
    </source>
</evidence>
<comment type="subcellular location">
    <subcellularLocation>
        <location evidence="1">Membrane</location>
        <topology evidence="1">Multi-pass membrane protein</topology>
    </subcellularLocation>
</comment>
<dbReference type="PANTHER" id="PTHR14269">
    <property type="entry name" value="CDP-DIACYLGLYCEROL--GLYCEROL-3-PHOSPHATE 3-PHOSPHATIDYLTRANSFERASE-RELATED"/>
    <property type="match status" value="1"/>
</dbReference>
<dbReference type="InterPro" id="IPR000462">
    <property type="entry name" value="CDP-OH_P_trans"/>
</dbReference>
<evidence type="ECO:0000256" key="5">
    <source>
        <dbReference type="ARBA" id="ARBA00022692"/>
    </source>
</evidence>
<dbReference type="InterPro" id="IPR043130">
    <property type="entry name" value="CDP-OH_PTrfase_TM_dom"/>
</dbReference>
<accession>A0A542ZWT1</accession>
<evidence type="ECO:0000256" key="8">
    <source>
        <dbReference type="ARBA" id="ARBA00023136"/>
    </source>
</evidence>
<keyword evidence="15" id="KW-1185">Reference proteome</keyword>
<dbReference type="GO" id="GO:0016020">
    <property type="term" value="C:membrane"/>
    <property type="evidence" value="ECO:0007669"/>
    <property type="project" value="UniProtKB-SubCell"/>
</dbReference>
<dbReference type="OrthoDB" id="9796672at2"/>
<feature type="transmembrane region" description="Helical" evidence="13">
    <location>
        <begin position="159"/>
        <end position="181"/>
    </location>
</feature>
<evidence type="ECO:0000313" key="15">
    <source>
        <dbReference type="Proteomes" id="UP000315389"/>
    </source>
</evidence>
<keyword evidence="7" id="KW-0443">Lipid metabolism</keyword>
<keyword evidence="8 13" id="KW-0472">Membrane</keyword>
<dbReference type="Pfam" id="PF01066">
    <property type="entry name" value="CDP-OH_P_transf"/>
    <property type="match status" value="1"/>
</dbReference>